<dbReference type="PANTHER" id="PTHR30349">
    <property type="entry name" value="PHAGE INTEGRASE-RELATED"/>
    <property type="match status" value="1"/>
</dbReference>
<dbReference type="PANTHER" id="PTHR30349:SF64">
    <property type="entry name" value="PROPHAGE INTEGRASE INTD-RELATED"/>
    <property type="match status" value="1"/>
</dbReference>
<dbReference type="InterPro" id="IPR011010">
    <property type="entry name" value="DNA_brk_join_enz"/>
</dbReference>
<dbReference type="InterPro" id="IPR002104">
    <property type="entry name" value="Integrase_catalytic"/>
</dbReference>
<dbReference type="GO" id="GO:0003677">
    <property type="term" value="F:DNA binding"/>
    <property type="evidence" value="ECO:0007669"/>
    <property type="project" value="UniProtKB-KW"/>
</dbReference>
<organism evidence="5">
    <name type="scientific">marine sediment metagenome</name>
    <dbReference type="NCBI Taxonomy" id="412755"/>
    <lineage>
        <taxon>unclassified sequences</taxon>
        <taxon>metagenomes</taxon>
        <taxon>ecological metagenomes</taxon>
    </lineage>
</organism>
<evidence type="ECO:0000256" key="2">
    <source>
        <dbReference type="ARBA" id="ARBA00023125"/>
    </source>
</evidence>
<proteinExistence type="inferred from homology"/>
<name>A0A0F9PMZ0_9ZZZZ</name>
<feature type="domain" description="Tyr recombinase" evidence="4">
    <location>
        <begin position="203"/>
        <end position="389"/>
    </location>
</feature>
<dbReference type="InterPro" id="IPR050090">
    <property type="entry name" value="Tyrosine_recombinase_XerCD"/>
</dbReference>
<dbReference type="Pfam" id="PF00589">
    <property type="entry name" value="Phage_integrase"/>
    <property type="match status" value="1"/>
</dbReference>
<dbReference type="PROSITE" id="PS51898">
    <property type="entry name" value="TYR_RECOMBINASE"/>
    <property type="match status" value="1"/>
</dbReference>
<protein>
    <recommendedName>
        <fullName evidence="4">Tyr recombinase domain-containing protein</fullName>
    </recommendedName>
</protein>
<keyword evidence="2" id="KW-0238">DNA-binding</keyword>
<dbReference type="Gene3D" id="1.10.443.10">
    <property type="entry name" value="Intergrase catalytic core"/>
    <property type="match status" value="1"/>
</dbReference>
<gene>
    <name evidence="5" type="ORF">LCGC14_1196810</name>
</gene>
<evidence type="ECO:0000259" key="4">
    <source>
        <dbReference type="PROSITE" id="PS51898"/>
    </source>
</evidence>
<dbReference type="InterPro" id="IPR013762">
    <property type="entry name" value="Integrase-like_cat_sf"/>
</dbReference>
<dbReference type="GO" id="GO:0006310">
    <property type="term" value="P:DNA recombination"/>
    <property type="evidence" value="ECO:0007669"/>
    <property type="project" value="UniProtKB-KW"/>
</dbReference>
<sequence length="402" mass="46410">MKRPHPFRFEKRQSKRGPVYYVIYDFDPAHPKSTGVLVNVNDKNDKWAPAGYDDVVAWAYASLEKIQIHSDISFGEFARDFFDPEKCTWTRRQLIRLRRSGRKPFGADYLPAHNARLKNYLLPRWRAVPLNMITVKGIDEWLVELDSIKYGIPLAPASLDKILVAMRKIMEEAEYQGYIKENAAAKVKLFGGEGKSRLPFTMQEIRILFPEDVDKAVRHWQSLSWYAYFLLQWTCGLRPGEAGAFMLSDWIKEHHGAVIRRSIENRTLNIKGLKTDKKGITVKPVVFSDKLESVLTLLEYQEHAQNQLLFTVNGGPIKAETANKHFKASAKRAGIETGERTQYCLRHTFYTEALKRMPEKEVEKMAGHKALRKEYDHRKGIDFLKAAQPLRGIINDLNKEES</sequence>
<evidence type="ECO:0000313" key="5">
    <source>
        <dbReference type="EMBL" id="KKM94582.1"/>
    </source>
</evidence>
<dbReference type="AlphaFoldDB" id="A0A0F9PMZ0"/>
<comment type="caution">
    <text evidence="5">The sequence shown here is derived from an EMBL/GenBank/DDBJ whole genome shotgun (WGS) entry which is preliminary data.</text>
</comment>
<comment type="similarity">
    <text evidence="1">Belongs to the 'phage' integrase family.</text>
</comment>
<evidence type="ECO:0000256" key="3">
    <source>
        <dbReference type="ARBA" id="ARBA00023172"/>
    </source>
</evidence>
<keyword evidence="3" id="KW-0233">DNA recombination</keyword>
<dbReference type="GO" id="GO:0015074">
    <property type="term" value="P:DNA integration"/>
    <property type="evidence" value="ECO:0007669"/>
    <property type="project" value="InterPro"/>
</dbReference>
<dbReference type="Gene3D" id="1.10.150.130">
    <property type="match status" value="1"/>
</dbReference>
<accession>A0A0F9PMZ0</accession>
<dbReference type="SUPFAM" id="SSF56349">
    <property type="entry name" value="DNA breaking-rejoining enzymes"/>
    <property type="match status" value="1"/>
</dbReference>
<dbReference type="InterPro" id="IPR010998">
    <property type="entry name" value="Integrase_recombinase_N"/>
</dbReference>
<dbReference type="EMBL" id="LAZR01006118">
    <property type="protein sequence ID" value="KKM94582.1"/>
    <property type="molecule type" value="Genomic_DNA"/>
</dbReference>
<reference evidence="5" key="1">
    <citation type="journal article" date="2015" name="Nature">
        <title>Complex archaea that bridge the gap between prokaryotes and eukaryotes.</title>
        <authorList>
            <person name="Spang A."/>
            <person name="Saw J.H."/>
            <person name="Jorgensen S.L."/>
            <person name="Zaremba-Niedzwiedzka K."/>
            <person name="Martijn J."/>
            <person name="Lind A.E."/>
            <person name="van Eijk R."/>
            <person name="Schleper C."/>
            <person name="Guy L."/>
            <person name="Ettema T.J."/>
        </authorList>
    </citation>
    <scope>NUCLEOTIDE SEQUENCE</scope>
</reference>
<evidence type="ECO:0000256" key="1">
    <source>
        <dbReference type="ARBA" id="ARBA00008857"/>
    </source>
</evidence>